<comment type="subcellular location">
    <subcellularLocation>
        <location evidence="1 9">Cell membrane</location>
        <topology evidence="1 9">Multi-pass membrane protein</topology>
    </subcellularLocation>
</comment>
<dbReference type="PANTHER" id="PTHR34308:SF1">
    <property type="entry name" value="COBALAMIN BIOSYNTHESIS PROTEIN CBIB"/>
    <property type="match status" value="1"/>
</dbReference>
<name>B6IQN4_RHOCS</name>
<dbReference type="InterPro" id="IPR004485">
    <property type="entry name" value="Cobalamin_biosynth_CobD/CbiB"/>
</dbReference>
<keyword evidence="5 9" id="KW-0169">Cobalamin biosynthesis</keyword>
<dbReference type="GO" id="GO:0009236">
    <property type="term" value="P:cobalamin biosynthetic process"/>
    <property type="evidence" value="ECO:0007669"/>
    <property type="project" value="UniProtKB-UniRule"/>
</dbReference>
<evidence type="ECO:0000313" key="10">
    <source>
        <dbReference type="EMBL" id="ACI97770.1"/>
    </source>
</evidence>
<reference evidence="10 11" key="1">
    <citation type="journal article" date="2010" name="BMC Genomics">
        <title>Metabolic flexibility revealed in the genome of the cyst-forming alpha-1 proteobacterium Rhodospirillum centenum.</title>
        <authorList>
            <person name="Lu Y.K."/>
            <person name="Marden J."/>
            <person name="Han M."/>
            <person name="Swingley W.D."/>
            <person name="Mastrian S.D."/>
            <person name="Chowdhury S.R."/>
            <person name="Hao J."/>
            <person name="Helmy T."/>
            <person name="Kim S."/>
            <person name="Kurdoglu A.A."/>
            <person name="Matthies H.J."/>
            <person name="Rollo D."/>
            <person name="Stothard P."/>
            <person name="Blankenship R.E."/>
            <person name="Bauer C.E."/>
            <person name="Touchman J.W."/>
        </authorList>
    </citation>
    <scope>NUCLEOTIDE SEQUENCE [LARGE SCALE GENOMIC DNA]</scope>
    <source>
        <strain evidence="11">ATCC 51521 / SW</strain>
    </source>
</reference>
<dbReference type="Pfam" id="PF03186">
    <property type="entry name" value="CobD_Cbib"/>
    <property type="match status" value="1"/>
</dbReference>
<evidence type="ECO:0000256" key="3">
    <source>
        <dbReference type="ARBA" id="ARBA00006263"/>
    </source>
</evidence>
<keyword evidence="7 9" id="KW-1133">Transmembrane helix</keyword>
<dbReference type="Proteomes" id="UP000001591">
    <property type="component" value="Chromosome"/>
</dbReference>
<evidence type="ECO:0000313" key="11">
    <source>
        <dbReference type="Proteomes" id="UP000001591"/>
    </source>
</evidence>
<dbReference type="KEGG" id="rce:RC1_0322"/>
<protein>
    <recommendedName>
        <fullName evidence="9">Cobalamin biosynthesis protein CobD</fullName>
    </recommendedName>
</protein>
<evidence type="ECO:0000256" key="8">
    <source>
        <dbReference type="ARBA" id="ARBA00023136"/>
    </source>
</evidence>
<comment type="pathway">
    <text evidence="2 9">Cofactor biosynthesis; adenosylcobalamin biosynthesis.</text>
</comment>
<comment type="caution">
    <text evidence="9">Lacks conserved residue(s) required for the propagation of feature annotation.</text>
</comment>
<dbReference type="HAMAP" id="MF_00024">
    <property type="entry name" value="CobD_CbiB"/>
    <property type="match status" value="1"/>
</dbReference>
<evidence type="ECO:0000256" key="4">
    <source>
        <dbReference type="ARBA" id="ARBA00022475"/>
    </source>
</evidence>
<gene>
    <name evidence="9 10" type="primary">cobD</name>
    <name evidence="10" type="ordered locus">RC1_0322</name>
</gene>
<dbReference type="eggNOG" id="COG1270">
    <property type="taxonomic scope" value="Bacteria"/>
</dbReference>
<evidence type="ECO:0000256" key="7">
    <source>
        <dbReference type="ARBA" id="ARBA00022989"/>
    </source>
</evidence>
<dbReference type="PANTHER" id="PTHR34308">
    <property type="entry name" value="COBALAMIN BIOSYNTHESIS PROTEIN CBIB"/>
    <property type="match status" value="1"/>
</dbReference>
<accession>B6IQN4</accession>
<dbReference type="AlphaFoldDB" id="B6IQN4"/>
<dbReference type="GO" id="GO:0048472">
    <property type="term" value="F:threonine-phosphate decarboxylase activity"/>
    <property type="evidence" value="ECO:0007669"/>
    <property type="project" value="InterPro"/>
</dbReference>
<dbReference type="STRING" id="414684.RC1_0322"/>
<dbReference type="OrthoDB" id="9811967at2"/>
<organism evidence="10 11">
    <name type="scientific">Rhodospirillum centenum (strain ATCC 51521 / SW)</name>
    <dbReference type="NCBI Taxonomy" id="414684"/>
    <lineage>
        <taxon>Bacteria</taxon>
        <taxon>Pseudomonadati</taxon>
        <taxon>Pseudomonadota</taxon>
        <taxon>Alphaproteobacteria</taxon>
        <taxon>Rhodospirillales</taxon>
        <taxon>Rhodospirillaceae</taxon>
        <taxon>Rhodospirillum</taxon>
    </lineage>
</organism>
<evidence type="ECO:0000256" key="1">
    <source>
        <dbReference type="ARBA" id="ARBA00004651"/>
    </source>
</evidence>
<evidence type="ECO:0000256" key="2">
    <source>
        <dbReference type="ARBA" id="ARBA00004953"/>
    </source>
</evidence>
<feature type="transmembrane region" description="Helical" evidence="9">
    <location>
        <begin position="44"/>
        <end position="70"/>
    </location>
</feature>
<comment type="function">
    <text evidence="9">Converts cobyric acid to cobinamide by the addition of aminopropanol on the F carboxylic group.</text>
</comment>
<keyword evidence="6 9" id="KW-0812">Transmembrane</keyword>
<dbReference type="EMBL" id="CP000613">
    <property type="protein sequence ID" value="ACI97770.1"/>
    <property type="molecule type" value="Genomic_DNA"/>
</dbReference>
<dbReference type="GO" id="GO:0005886">
    <property type="term" value="C:plasma membrane"/>
    <property type="evidence" value="ECO:0007669"/>
    <property type="project" value="UniProtKB-SubCell"/>
</dbReference>
<feature type="transmembrane region" description="Helical" evidence="9">
    <location>
        <begin position="150"/>
        <end position="171"/>
    </location>
</feature>
<keyword evidence="11" id="KW-1185">Reference proteome</keyword>
<evidence type="ECO:0000256" key="5">
    <source>
        <dbReference type="ARBA" id="ARBA00022573"/>
    </source>
</evidence>
<evidence type="ECO:0000256" key="6">
    <source>
        <dbReference type="ARBA" id="ARBA00022692"/>
    </source>
</evidence>
<sequence length="303" mass="32239">MTILLALLIDRFLGEPPARLHPVIWMGQYLEHAGRRLPDLPPWLALPAGAVAWAVGAAATVAGAGAATWLVSDLPAWLELVLLAFLLKPMFALTLLLSEVAATETALREGLAAGRARLGSLVSRDTAELEPEQVREAAIESLAENLSDSLVAPLFWFLVAGLPGAALYRFANTADAMWGYRGRWEWAGKVAARADDLLNLIPARLTALALLGADALRRDRRTVLAAEARRTASPNSGWPMAAMAMALGLRLGKPGHYVLNEGGTAPGPEDLPRALERARRAGLGLALLAAVVQVAMAEVIIHV</sequence>
<evidence type="ECO:0000256" key="9">
    <source>
        <dbReference type="HAMAP-Rule" id="MF_00024"/>
    </source>
</evidence>
<keyword evidence="4 9" id="KW-1003">Cell membrane</keyword>
<feature type="transmembrane region" description="Helical" evidence="9">
    <location>
        <begin position="281"/>
        <end position="301"/>
    </location>
</feature>
<dbReference type="RefSeq" id="WP_012565561.1">
    <property type="nucleotide sequence ID" value="NC_011420.2"/>
</dbReference>
<comment type="similarity">
    <text evidence="3 9">Belongs to the CobD/CbiB family.</text>
</comment>
<dbReference type="HOGENOM" id="CLU_054212_0_2_5"/>
<proteinExistence type="inferred from homology"/>
<feature type="transmembrane region" description="Helical" evidence="9">
    <location>
        <begin position="77"/>
        <end position="97"/>
    </location>
</feature>
<dbReference type="UniPathway" id="UPA00148"/>
<dbReference type="NCBIfam" id="TIGR00380">
    <property type="entry name" value="cobal_cbiB"/>
    <property type="match status" value="1"/>
</dbReference>
<dbReference type="GO" id="GO:0015420">
    <property type="term" value="F:ABC-type vitamin B12 transporter activity"/>
    <property type="evidence" value="ECO:0007669"/>
    <property type="project" value="UniProtKB-UniRule"/>
</dbReference>
<keyword evidence="8 9" id="KW-0472">Membrane</keyword>